<dbReference type="PANTHER" id="PTHR38465:SF1">
    <property type="entry name" value="HTH-TYPE TRANSCRIPTIONAL REGULATOR MJ1563-RELATED"/>
    <property type="match status" value="1"/>
</dbReference>
<keyword evidence="5" id="KW-1185">Reference proteome</keyword>
<evidence type="ECO:0000256" key="1">
    <source>
        <dbReference type="ARBA" id="ARBA00023015"/>
    </source>
</evidence>
<dbReference type="PANTHER" id="PTHR38465">
    <property type="entry name" value="HTH-TYPE TRANSCRIPTIONAL REGULATOR MJ1563-RELATED"/>
    <property type="match status" value="1"/>
</dbReference>
<sequence length="155" mass="16954">MNQAPTPIPEDHFIEQMGLISQGEGGTRIAGRILGLLIVEGRALSLQEMAGRLQISKASASTNSRNLANREIIRMATSASSRQDYYEFVPGSYTQMVAAIGLTMRRTAAKVSESVARLEAGSARDRVQELADFYQVSAEFVDDWAERLASRSKSV</sequence>
<reference evidence="4 5" key="1">
    <citation type="submission" date="2023-02" db="EMBL/GenBank/DDBJ databases">
        <title>Devosia chondri sp. nov., isolated from the phycosphere of marine algae.</title>
        <authorList>
            <person name="Kim J.M."/>
            <person name="Lee J.K."/>
            <person name="Choi B.J."/>
            <person name="Bayburt H."/>
            <person name="Jeon C.O."/>
        </authorList>
    </citation>
    <scope>NUCLEOTIDE SEQUENCE [LARGE SCALE GENOMIC DNA]</scope>
    <source>
        <strain evidence="4 5">G2-5</strain>
    </source>
</reference>
<protein>
    <recommendedName>
        <fullName evidence="6">MarR family transcriptional regulator</fullName>
    </recommendedName>
</protein>
<accession>A0ABY7Z017</accession>
<name>A0ABY7Z017_9HYPH</name>
<evidence type="ECO:0000256" key="3">
    <source>
        <dbReference type="ARBA" id="ARBA00023163"/>
    </source>
</evidence>
<dbReference type="InterPro" id="IPR036390">
    <property type="entry name" value="WH_DNA-bd_sf"/>
</dbReference>
<evidence type="ECO:0008006" key="6">
    <source>
        <dbReference type="Google" id="ProtNLM"/>
    </source>
</evidence>
<keyword evidence="1" id="KW-0805">Transcription regulation</keyword>
<keyword evidence="3" id="KW-0804">Transcription</keyword>
<proteinExistence type="predicted"/>
<dbReference type="RefSeq" id="WP_282212369.1">
    <property type="nucleotide sequence ID" value="NZ_CP118247.1"/>
</dbReference>
<evidence type="ECO:0000256" key="2">
    <source>
        <dbReference type="ARBA" id="ARBA00023125"/>
    </source>
</evidence>
<evidence type="ECO:0000313" key="4">
    <source>
        <dbReference type="EMBL" id="WDR06856.1"/>
    </source>
</evidence>
<organism evidence="4 5">
    <name type="scientific">Devosia rhodophyticola</name>
    <dbReference type="NCBI Taxonomy" id="3026423"/>
    <lineage>
        <taxon>Bacteria</taxon>
        <taxon>Pseudomonadati</taxon>
        <taxon>Pseudomonadota</taxon>
        <taxon>Alphaproteobacteria</taxon>
        <taxon>Hyphomicrobiales</taxon>
        <taxon>Devosiaceae</taxon>
        <taxon>Devosia</taxon>
    </lineage>
</organism>
<evidence type="ECO:0000313" key="5">
    <source>
        <dbReference type="Proteomes" id="UP001222118"/>
    </source>
</evidence>
<dbReference type="EMBL" id="CP118247">
    <property type="protein sequence ID" value="WDR06856.1"/>
    <property type="molecule type" value="Genomic_DNA"/>
</dbReference>
<dbReference type="InterPro" id="IPR052362">
    <property type="entry name" value="HTH-GbsR_regulator"/>
</dbReference>
<dbReference type="InterPro" id="IPR036388">
    <property type="entry name" value="WH-like_DNA-bd_sf"/>
</dbReference>
<dbReference type="SUPFAM" id="SSF46785">
    <property type="entry name" value="Winged helix' DNA-binding domain"/>
    <property type="match status" value="1"/>
</dbReference>
<gene>
    <name evidence="4" type="ORF">PSQ90_05240</name>
</gene>
<dbReference type="Gene3D" id="1.10.10.10">
    <property type="entry name" value="Winged helix-like DNA-binding domain superfamily/Winged helix DNA-binding domain"/>
    <property type="match status" value="1"/>
</dbReference>
<dbReference type="Proteomes" id="UP001222118">
    <property type="component" value="Chromosome"/>
</dbReference>
<keyword evidence="2" id="KW-0238">DNA-binding</keyword>